<dbReference type="Gene3D" id="3.40.50.1820">
    <property type="entry name" value="alpha/beta hydrolase"/>
    <property type="match status" value="1"/>
</dbReference>
<evidence type="ECO:0000313" key="2">
    <source>
        <dbReference type="Proteomes" id="UP000620559"/>
    </source>
</evidence>
<keyword evidence="2" id="KW-1185">Reference proteome</keyword>
<accession>A0A8J7K2G3</accession>
<protein>
    <recommendedName>
        <fullName evidence="3">Dienelactone hydrolase</fullName>
    </recommendedName>
</protein>
<dbReference type="EMBL" id="JADEWL010000051">
    <property type="protein sequence ID" value="MBE9214147.1"/>
    <property type="molecule type" value="Genomic_DNA"/>
</dbReference>
<comment type="caution">
    <text evidence="1">The sequence shown here is derived from an EMBL/GenBank/DDBJ whole genome shotgun (WGS) entry which is preliminary data.</text>
</comment>
<evidence type="ECO:0008006" key="3">
    <source>
        <dbReference type="Google" id="ProtNLM"/>
    </source>
</evidence>
<dbReference type="InterPro" id="IPR029058">
    <property type="entry name" value="AB_hydrolase_fold"/>
</dbReference>
<dbReference type="Proteomes" id="UP000620559">
    <property type="component" value="Unassembled WGS sequence"/>
</dbReference>
<evidence type="ECO:0000313" key="1">
    <source>
        <dbReference type="EMBL" id="MBE9214147.1"/>
    </source>
</evidence>
<dbReference type="SUPFAM" id="SSF53474">
    <property type="entry name" value="alpha/beta-Hydrolases"/>
    <property type="match status" value="1"/>
</dbReference>
<organism evidence="1 2">
    <name type="scientific">Plectonema cf. radiosum LEGE 06105</name>
    <dbReference type="NCBI Taxonomy" id="945769"/>
    <lineage>
        <taxon>Bacteria</taxon>
        <taxon>Bacillati</taxon>
        <taxon>Cyanobacteriota</taxon>
        <taxon>Cyanophyceae</taxon>
        <taxon>Oscillatoriophycideae</taxon>
        <taxon>Oscillatoriales</taxon>
        <taxon>Microcoleaceae</taxon>
        <taxon>Plectonema</taxon>
    </lineage>
</organism>
<name>A0A8J7K2G3_9CYAN</name>
<gene>
    <name evidence="1" type="ORF">IQ247_15980</name>
</gene>
<sequence length="242" mass="26327">MISNVLSNVQEQIASIAIGAVKLQAELVVPSNARSIIIFAHGNGVGRYSTRNRYLAHVLRQTAGVGTVLVDLLTREEEAIDLRSKHCSSNVQFLAKRLIGVTDWLLDNPSTSNLKIGYFGDRTGGGAALIAAAQRPMSVGAIVSRSGETCLTSDVLNYVQAPTLLIVGENDLPLIAMNQDAFTHIQASKKQLEIIPGASQQFNEPGALDEVARLACSWFSYYLSLPQQQELYVHAVPWYQMS</sequence>
<dbReference type="AlphaFoldDB" id="A0A8J7K2G3"/>
<reference evidence="1" key="1">
    <citation type="submission" date="2020-10" db="EMBL/GenBank/DDBJ databases">
        <authorList>
            <person name="Castelo-Branco R."/>
            <person name="Eusebio N."/>
            <person name="Adriana R."/>
            <person name="Vieira A."/>
            <person name="Brugerolle De Fraissinette N."/>
            <person name="Rezende De Castro R."/>
            <person name="Schneider M.P."/>
            <person name="Vasconcelos V."/>
            <person name="Leao P.N."/>
        </authorList>
    </citation>
    <scope>NUCLEOTIDE SEQUENCE</scope>
    <source>
        <strain evidence="1">LEGE 06105</strain>
    </source>
</reference>
<proteinExistence type="predicted"/>
<dbReference type="RefSeq" id="WP_193921643.1">
    <property type="nucleotide sequence ID" value="NZ_JADEWL010000051.1"/>
</dbReference>